<feature type="transmembrane region" description="Helical" evidence="1">
    <location>
        <begin position="195"/>
        <end position="214"/>
    </location>
</feature>
<protein>
    <recommendedName>
        <fullName evidence="4">Glycosyltransferase RgtA/B/C/D-like domain-containing protein</fullName>
    </recommendedName>
</protein>
<gene>
    <name evidence="2" type="ORF">WHI96_01600</name>
</gene>
<accession>A0ABV1JNI7</accession>
<feature type="transmembrane region" description="Helical" evidence="1">
    <location>
        <begin position="144"/>
        <end position="160"/>
    </location>
</feature>
<evidence type="ECO:0000256" key="1">
    <source>
        <dbReference type="SAM" id="Phobius"/>
    </source>
</evidence>
<reference evidence="2 3" key="1">
    <citation type="submission" date="2024-03" db="EMBL/GenBank/DDBJ databases">
        <title>Draft genome sequence of Pseudonocardia tropica JCM 19149.</title>
        <authorList>
            <person name="Butdee W."/>
            <person name="Duangmal K."/>
        </authorList>
    </citation>
    <scope>NUCLEOTIDE SEQUENCE [LARGE SCALE GENOMIC DNA]</scope>
    <source>
        <strain evidence="2 3">JCM 19149</strain>
    </source>
</reference>
<evidence type="ECO:0008006" key="4">
    <source>
        <dbReference type="Google" id="ProtNLM"/>
    </source>
</evidence>
<dbReference type="RefSeq" id="WP_345648161.1">
    <property type="nucleotide sequence ID" value="NZ_BAABLY010000055.1"/>
</dbReference>
<evidence type="ECO:0000313" key="3">
    <source>
        <dbReference type="Proteomes" id="UP001464923"/>
    </source>
</evidence>
<feature type="transmembrane region" description="Helical" evidence="1">
    <location>
        <begin position="350"/>
        <end position="371"/>
    </location>
</feature>
<sequence length="628" mass="64552">MLFQLALVGEAGHSLPPQNPTVAGLPLDYHWFTHAVTAHIAAAAHVDPALATVRFMPTSLVLGTALVVATVARLISGRIWAGPIAAALLLVVGESGGTAWRATVPVLSMVHTNWWASLTQTFGDLVVVGTVGVLAGLLRDGGRAGTVPVVLLVPVLMTGAGVKSTILPVVLCGLLAACAVAVLQRRHRTAVRAGSAAGIVAVVLVGATILLYGGRSYGTVVAPLAGARAFAAALVPGLSGRIEGAPLATGVTLPLATTLALTAFWLAVGTARWLGLAVLVRRRIDDPVTWLVLGTVTAGVIATLTVRHPGGSEAYFLRTVFPVGVTGSAAGLTVLFAARPGARELPGTAAVAMAAAVLTAGALAVLAPWPAGTESPTDQWQREFGHAPARAELGQIPQVWAYVGPVVTVWAAVSTAAVLTGLVVAARRPAATGRAVAVAVLVGGVLGTGVGSTWGWTVGTRERSVAAADAAAGPDAPGAVTGGHVAAAHWVRDHAGPDDVVATNRWCRDDQRTPDGSVRACAATAFWVPAYTERRVLVSGWAYSGPSLDTGARSTSHYTRQPFWDPALLDLQERAFAAPTPAVLGALRERGVRYLVADRRAGPIDLPGLDSLAERRFTDPDAVVWSVR</sequence>
<dbReference type="Proteomes" id="UP001464923">
    <property type="component" value="Unassembled WGS sequence"/>
</dbReference>
<keyword evidence="1" id="KW-1133">Transmembrane helix</keyword>
<proteinExistence type="predicted"/>
<comment type="caution">
    <text evidence="2">The sequence shown here is derived from an EMBL/GenBank/DDBJ whole genome shotgun (WGS) entry which is preliminary data.</text>
</comment>
<feature type="transmembrane region" description="Helical" evidence="1">
    <location>
        <begin position="319"/>
        <end position="338"/>
    </location>
</feature>
<dbReference type="EMBL" id="JBEDNP010000001">
    <property type="protein sequence ID" value="MEQ3537501.1"/>
    <property type="molecule type" value="Genomic_DNA"/>
</dbReference>
<name>A0ABV1JNI7_9PSEU</name>
<feature type="transmembrane region" description="Helical" evidence="1">
    <location>
        <begin position="114"/>
        <end position="137"/>
    </location>
</feature>
<feature type="transmembrane region" description="Helical" evidence="1">
    <location>
        <begin position="79"/>
        <end position="102"/>
    </location>
</feature>
<evidence type="ECO:0000313" key="2">
    <source>
        <dbReference type="EMBL" id="MEQ3537501.1"/>
    </source>
</evidence>
<feature type="transmembrane region" description="Helical" evidence="1">
    <location>
        <begin position="166"/>
        <end position="183"/>
    </location>
</feature>
<keyword evidence="1" id="KW-0472">Membrane</keyword>
<feature type="transmembrane region" description="Helical" evidence="1">
    <location>
        <begin position="436"/>
        <end position="456"/>
    </location>
</feature>
<organism evidence="2 3">
    <name type="scientific">Pseudonocardia tropica</name>
    <dbReference type="NCBI Taxonomy" id="681289"/>
    <lineage>
        <taxon>Bacteria</taxon>
        <taxon>Bacillati</taxon>
        <taxon>Actinomycetota</taxon>
        <taxon>Actinomycetes</taxon>
        <taxon>Pseudonocardiales</taxon>
        <taxon>Pseudonocardiaceae</taxon>
        <taxon>Pseudonocardia</taxon>
    </lineage>
</organism>
<keyword evidence="1" id="KW-0812">Transmembrane</keyword>
<feature type="transmembrane region" description="Helical" evidence="1">
    <location>
        <begin position="399"/>
        <end position="424"/>
    </location>
</feature>
<keyword evidence="3" id="KW-1185">Reference proteome</keyword>
<feature type="transmembrane region" description="Helical" evidence="1">
    <location>
        <begin position="288"/>
        <end position="307"/>
    </location>
</feature>
<feature type="transmembrane region" description="Helical" evidence="1">
    <location>
        <begin position="55"/>
        <end position="72"/>
    </location>
</feature>